<dbReference type="AlphaFoldDB" id="A0A3Q3E1Q5"/>
<feature type="transmembrane region" description="Helical" evidence="5">
    <location>
        <begin position="296"/>
        <end position="317"/>
    </location>
</feature>
<keyword evidence="7" id="KW-1185">Reference proteome</keyword>
<dbReference type="GO" id="GO:2001234">
    <property type="term" value="P:negative regulation of apoptotic signaling pathway"/>
    <property type="evidence" value="ECO:0007669"/>
    <property type="project" value="TreeGrafter"/>
</dbReference>
<evidence type="ECO:0000256" key="2">
    <source>
        <dbReference type="ARBA" id="ARBA00022692"/>
    </source>
</evidence>
<organism evidence="6 7">
    <name type="scientific">Labrus bergylta</name>
    <name type="common">ballan wrasse</name>
    <dbReference type="NCBI Taxonomy" id="56723"/>
    <lineage>
        <taxon>Eukaryota</taxon>
        <taxon>Metazoa</taxon>
        <taxon>Chordata</taxon>
        <taxon>Craniata</taxon>
        <taxon>Vertebrata</taxon>
        <taxon>Euteleostomi</taxon>
        <taxon>Actinopterygii</taxon>
        <taxon>Neopterygii</taxon>
        <taxon>Teleostei</taxon>
        <taxon>Neoteleostei</taxon>
        <taxon>Acanthomorphata</taxon>
        <taxon>Eupercaria</taxon>
        <taxon>Labriformes</taxon>
        <taxon>Labridae</taxon>
        <taxon>Labrus</taxon>
    </lineage>
</organism>
<evidence type="ECO:0000313" key="6">
    <source>
        <dbReference type="Ensembl" id="ENSLBEP00000001215.1"/>
    </source>
</evidence>
<dbReference type="InterPro" id="IPR006214">
    <property type="entry name" value="Bax_inhibitor_1-related"/>
</dbReference>
<comment type="subcellular location">
    <subcellularLocation>
        <location evidence="1">Membrane</location>
        <topology evidence="1">Multi-pass membrane protein</topology>
    </subcellularLocation>
</comment>
<dbReference type="PANTHER" id="PTHR23291">
    <property type="entry name" value="BAX INHIBITOR-RELATED"/>
    <property type="match status" value="1"/>
</dbReference>
<keyword evidence="2 5" id="KW-0812">Transmembrane</keyword>
<dbReference type="InParanoid" id="A0A3Q3E1Q5"/>
<sequence length="323" mass="36055">MTSTDDHPPPYEDALHHPKYGNYPYQLQHGSPLPPPPPYSPGPGMCPGPPCYWGQEGIHSHAEMREIPGFSASRAPNTIPTLSTGVPTSNPGDDYLSTQWESISIRHAFIRKIYLILATQLAITFSVVAVFTFVDPVRLFVIRYPCIYWASFVVYILVYCILICCEKPRRHFPWNLLLLGIFTLALSYMSGTISSYYETKAVFIAMGITAIVCMAVTIFCFQTKVDFTSCGGFLCITSVLFMIVGIVTAVILSFQYVPWLHMLYASIGAILHTLFLVYNTQLLIGNQKLAISPEEYIYGALSLYIEIVNIFLFILQVSGVASD</sequence>
<dbReference type="Proteomes" id="UP000261660">
    <property type="component" value="Unplaced"/>
</dbReference>
<reference evidence="6" key="1">
    <citation type="submission" date="2025-08" db="UniProtKB">
        <authorList>
            <consortium name="Ensembl"/>
        </authorList>
    </citation>
    <scope>IDENTIFICATION</scope>
</reference>
<proteinExistence type="inferred from homology"/>
<keyword evidence="3 5" id="KW-1133">Transmembrane helix</keyword>
<accession>A0A3Q3E1Q5</accession>
<comment type="similarity">
    <text evidence="5">Belongs to the BI1 family.</text>
</comment>
<dbReference type="GO" id="GO:0005794">
    <property type="term" value="C:Golgi apparatus"/>
    <property type="evidence" value="ECO:0007669"/>
    <property type="project" value="TreeGrafter"/>
</dbReference>
<evidence type="ECO:0000256" key="3">
    <source>
        <dbReference type="ARBA" id="ARBA00022989"/>
    </source>
</evidence>
<dbReference type="GO" id="GO:0005783">
    <property type="term" value="C:endoplasmic reticulum"/>
    <property type="evidence" value="ECO:0007669"/>
    <property type="project" value="TreeGrafter"/>
</dbReference>
<dbReference type="Ensembl" id="ENSLBET00000001303.1">
    <property type="protein sequence ID" value="ENSLBEP00000001215.1"/>
    <property type="gene ID" value="ENSLBEG00000000971.1"/>
</dbReference>
<keyword evidence="4 5" id="KW-0472">Membrane</keyword>
<evidence type="ECO:0000256" key="4">
    <source>
        <dbReference type="ARBA" id="ARBA00023136"/>
    </source>
</evidence>
<dbReference type="Pfam" id="PF01027">
    <property type="entry name" value="Bax1-I"/>
    <property type="match status" value="1"/>
</dbReference>
<feature type="transmembrane region" description="Helical" evidence="5">
    <location>
        <begin position="113"/>
        <end position="134"/>
    </location>
</feature>
<dbReference type="PANTHER" id="PTHR23291:SF35">
    <property type="entry name" value="PROTEIN LIFEGUARD 3"/>
    <property type="match status" value="1"/>
</dbReference>
<feature type="transmembrane region" description="Helical" evidence="5">
    <location>
        <begin position="146"/>
        <end position="165"/>
    </location>
</feature>
<evidence type="ECO:0000256" key="1">
    <source>
        <dbReference type="ARBA" id="ARBA00004141"/>
    </source>
</evidence>
<reference evidence="6" key="2">
    <citation type="submission" date="2025-09" db="UniProtKB">
        <authorList>
            <consortium name="Ensembl"/>
        </authorList>
    </citation>
    <scope>IDENTIFICATION</scope>
</reference>
<feature type="transmembrane region" description="Helical" evidence="5">
    <location>
        <begin position="233"/>
        <end position="257"/>
    </location>
</feature>
<dbReference type="GO" id="GO:0016020">
    <property type="term" value="C:membrane"/>
    <property type="evidence" value="ECO:0007669"/>
    <property type="project" value="UniProtKB-SubCell"/>
</dbReference>
<dbReference type="GeneTree" id="ENSGT01050000244890"/>
<evidence type="ECO:0000256" key="5">
    <source>
        <dbReference type="RuleBase" id="RU004379"/>
    </source>
</evidence>
<dbReference type="CDD" id="cd10428">
    <property type="entry name" value="LFG_like"/>
    <property type="match status" value="1"/>
</dbReference>
<feature type="transmembrane region" description="Helical" evidence="5">
    <location>
        <begin position="263"/>
        <end position="284"/>
    </location>
</feature>
<dbReference type="OrthoDB" id="7933078at2759"/>
<feature type="transmembrane region" description="Helical" evidence="5">
    <location>
        <begin position="172"/>
        <end position="189"/>
    </location>
</feature>
<protein>
    <submittedName>
        <fullName evidence="6">Protein lifeguard 3-like</fullName>
    </submittedName>
</protein>
<evidence type="ECO:0000313" key="7">
    <source>
        <dbReference type="Proteomes" id="UP000261660"/>
    </source>
</evidence>
<feature type="transmembrane region" description="Helical" evidence="5">
    <location>
        <begin position="201"/>
        <end position="221"/>
    </location>
</feature>
<name>A0A3Q3E1Q5_9LABR</name>